<sequence>MADEGQQTEEKSKKNKWRRDKPWDHEGIDHWKIDKFNQEHNPHGLVEESSFATLFPKYREKYLKEVWPAVEKLLKEHHLHCRLDLIEGSMTVSTTRKTYDPYIIIKARDMIKLMARSVPFEQAQRVLEDEMACDIIKIGSLVRNKERFVKRRQRLIGPDGATLKALELLTQCYIMVQGNTVSALGPYKGLKQARKVIEDTMKNIHPIYNIKTLMIKRELSKDPNLKNESWDRFLPKFKSKSVKKKKKPTKKKSYTPFPPQQTESKIDKQLASGEYFLKEKERRLKAQEERKSKQAEADVKRKAAREKAFVPPVEETKTTSKPNKNESEKIDIEAFKKKVKSAQKRKSTTSTATEKETKKRKEKR</sequence>
<dbReference type="OrthoDB" id="441223at2759"/>
<dbReference type="KEGG" id="aten:116301487"/>
<evidence type="ECO:0000256" key="6">
    <source>
        <dbReference type="ARBA" id="ARBA00023242"/>
    </source>
</evidence>
<proteinExistence type="inferred from homology"/>
<keyword evidence="3 8" id="KW-0690">Ribosome biogenesis</keyword>
<dbReference type="InParanoid" id="A0A6P8IIS3"/>
<feature type="compositionally biased region" description="Basic residues" evidence="9">
    <location>
        <begin position="241"/>
        <end position="253"/>
    </location>
</feature>
<feature type="region of interest" description="Disordered" evidence="9">
    <location>
        <begin position="285"/>
        <end position="364"/>
    </location>
</feature>
<dbReference type="Gene3D" id="3.30.1370.10">
    <property type="entry name" value="K Homology domain, type 1"/>
    <property type="match status" value="2"/>
</dbReference>
<dbReference type="RefSeq" id="XP_031566418.1">
    <property type="nucleotide sequence ID" value="XM_031710558.1"/>
</dbReference>
<dbReference type="CDD" id="cd22394">
    <property type="entry name" value="KH-I_KRR1_rpt2"/>
    <property type="match status" value="1"/>
</dbReference>
<feature type="region of interest" description="Disordered" evidence="9">
    <location>
        <begin position="241"/>
        <end position="266"/>
    </location>
</feature>
<dbReference type="GO" id="GO:0006364">
    <property type="term" value="P:rRNA processing"/>
    <property type="evidence" value="ECO:0007669"/>
    <property type="project" value="UniProtKB-KW"/>
</dbReference>
<feature type="compositionally biased region" description="Basic residues" evidence="9">
    <location>
        <begin position="337"/>
        <end position="347"/>
    </location>
</feature>
<reference evidence="12" key="1">
    <citation type="submission" date="2025-08" db="UniProtKB">
        <authorList>
            <consortium name="RefSeq"/>
        </authorList>
    </citation>
    <scope>IDENTIFICATION</scope>
    <source>
        <tissue evidence="12">Tentacle</tissue>
    </source>
</reference>
<evidence type="ECO:0000256" key="2">
    <source>
        <dbReference type="ARBA" id="ARBA00009344"/>
    </source>
</evidence>
<dbReference type="GeneID" id="116301487"/>
<dbReference type="InterPro" id="IPR048549">
    <property type="entry name" value="KRR1-like_KH2_euk"/>
</dbReference>
<protein>
    <recommendedName>
        <fullName evidence="8">KRR1 small subunit processome component</fullName>
    </recommendedName>
    <alternativeName>
        <fullName evidence="8">KRR-R motif-containing protein 1</fullName>
    </alternativeName>
</protein>
<dbReference type="FunFam" id="3.30.1370.10:FF:000011">
    <property type="entry name" value="KRR1 small subunit processome component"/>
    <property type="match status" value="1"/>
</dbReference>
<evidence type="ECO:0000256" key="4">
    <source>
        <dbReference type="ARBA" id="ARBA00022552"/>
    </source>
</evidence>
<evidence type="ECO:0000256" key="1">
    <source>
        <dbReference type="ARBA" id="ARBA00004604"/>
    </source>
</evidence>
<evidence type="ECO:0000256" key="3">
    <source>
        <dbReference type="ARBA" id="ARBA00022517"/>
    </source>
</evidence>
<dbReference type="GO" id="GO:0032040">
    <property type="term" value="C:small-subunit processome"/>
    <property type="evidence" value="ECO:0007669"/>
    <property type="project" value="TreeGrafter"/>
</dbReference>
<dbReference type="InterPro" id="IPR004087">
    <property type="entry name" value="KH_dom"/>
</dbReference>
<dbReference type="FunFam" id="3.30.1370.10:FF:000014">
    <property type="entry name" value="KRR1 small subunit processome component"/>
    <property type="match status" value="1"/>
</dbReference>
<keyword evidence="4 8" id="KW-0698">rRNA processing</keyword>
<gene>
    <name evidence="12" type="primary">LOC116301487</name>
</gene>
<evidence type="ECO:0000256" key="5">
    <source>
        <dbReference type="ARBA" id="ARBA00022884"/>
    </source>
</evidence>
<evidence type="ECO:0000313" key="11">
    <source>
        <dbReference type="Proteomes" id="UP000515163"/>
    </source>
</evidence>
<dbReference type="SUPFAM" id="SSF54791">
    <property type="entry name" value="Eukaryotic type KH-domain (KH-domain type I)"/>
    <property type="match status" value="1"/>
</dbReference>
<dbReference type="GO" id="GO:0003723">
    <property type="term" value="F:RNA binding"/>
    <property type="evidence" value="ECO:0007669"/>
    <property type="project" value="UniProtKB-KW"/>
</dbReference>
<dbReference type="PIRSF" id="PIRSF006515">
    <property type="entry name" value="KRR1"/>
    <property type="match status" value="1"/>
</dbReference>
<dbReference type="CDD" id="cd22393">
    <property type="entry name" value="KH-I_KRR1_rpt1"/>
    <property type="match status" value="1"/>
</dbReference>
<organism evidence="11 12">
    <name type="scientific">Actinia tenebrosa</name>
    <name type="common">Australian red waratah sea anemone</name>
    <dbReference type="NCBI Taxonomy" id="6105"/>
    <lineage>
        <taxon>Eukaryota</taxon>
        <taxon>Metazoa</taxon>
        <taxon>Cnidaria</taxon>
        <taxon>Anthozoa</taxon>
        <taxon>Hexacorallia</taxon>
        <taxon>Actiniaria</taxon>
        <taxon>Actiniidae</taxon>
        <taxon>Actinia</taxon>
    </lineage>
</organism>
<dbReference type="InterPro" id="IPR041174">
    <property type="entry name" value="KRR1-like_KH1"/>
</dbReference>
<dbReference type="InterPro" id="IPR036612">
    <property type="entry name" value="KH_dom_type_1_sf"/>
</dbReference>
<evidence type="ECO:0000259" key="10">
    <source>
        <dbReference type="SMART" id="SM00322"/>
    </source>
</evidence>
<accession>A0A6P8IIS3</accession>
<comment type="function">
    <text evidence="8">Required for 40S ribosome biogenesis. Involved in nucleolar processing of pre-18S ribosomal RNA and ribosome assembly.</text>
</comment>
<dbReference type="SMART" id="SM00322">
    <property type="entry name" value="KH"/>
    <property type="match status" value="1"/>
</dbReference>
<dbReference type="AlphaFoldDB" id="A0A6P8IIS3"/>
<dbReference type="InterPro" id="IPR024166">
    <property type="entry name" value="rRNA_assembly_KRR1"/>
</dbReference>
<dbReference type="PANTHER" id="PTHR12581">
    <property type="entry name" value="HIV-1 REV BINDING PROTEIN 2, 3"/>
    <property type="match status" value="1"/>
</dbReference>
<feature type="compositionally biased region" description="Basic and acidic residues" evidence="9">
    <location>
        <begin position="285"/>
        <end position="336"/>
    </location>
</feature>
<evidence type="ECO:0000256" key="9">
    <source>
        <dbReference type="SAM" id="MobiDB-lite"/>
    </source>
</evidence>
<keyword evidence="5 8" id="KW-0694">RNA-binding</keyword>
<feature type="domain" description="K Homology" evidence="10">
    <location>
        <begin position="130"/>
        <end position="202"/>
    </location>
</feature>
<comment type="subcellular location">
    <subcellularLocation>
        <location evidence="1 8">Nucleus</location>
        <location evidence="1 8">Nucleolus</location>
    </subcellularLocation>
</comment>
<dbReference type="FunCoup" id="A0A6P8IIS3">
    <property type="interactions" value="2476"/>
</dbReference>
<dbReference type="InterPro" id="IPR048550">
    <property type="entry name" value="KRR1-like_KH1_euk"/>
</dbReference>
<dbReference type="Pfam" id="PF17903">
    <property type="entry name" value="KH_KRR1_1st"/>
    <property type="match status" value="1"/>
</dbReference>
<keyword evidence="7 8" id="KW-0687">Ribonucleoprotein</keyword>
<keyword evidence="6 8" id="KW-0539">Nucleus</keyword>
<dbReference type="Proteomes" id="UP000515163">
    <property type="component" value="Unplaced"/>
</dbReference>
<comment type="subunit">
    <text evidence="8">Component of the ribosomal small subunit (SSU) processome.</text>
</comment>
<feature type="region of interest" description="Disordered" evidence="9">
    <location>
        <begin position="1"/>
        <end position="22"/>
    </location>
</feature>
<keyword evidence="11" id="KW-1185">Reference proteome</keyword>
<feature type="compositionally biased region" description="Basic and acidic residues" evidence="9">
    <location>
        <begin position="353"/>
        <end position="364"/>
    </location>
</feature>
<evidence type="ECO:0000256" key="8">
    <source>
        <dbReference type="PIRNR" id="PIRNR006515"/>
    </source>
</evidence>
<dbReference type="InterPro" id="IPR048548">
    <property type="entry name" value="KRR1-like_KH2"/>
</dbReference>
<dbReference type="Pfam" id="PF21800">
    <property type="entry name" value="KH_KRR1_2nd"/>
    <property type="match status" value="1"/>
</dbReference>
<evidence type="ECO:0000313" key="12">
    <source>
        <dbReference type="RefSeq" id="XP_031566418.1"/>
    </source>
</evidence>
<name>A0A6P8IIS3_ACTTE</name>
<evidence type="ECO:0000256" key="7">
    <source>
        <dbReference type="ARBA" id="ARBA00023274"/>
    </source>
</evidence>
<comment type="similarity">
    <text evidence="2 8">Belongs to the KRR1 family.</text>
</comment>
<dbReference type="PANTHER" id="PTHR12581:SF0">
    <property type="entry name" value="KRR1 SMALL SUBUNIT PROCESSOME COMPONENT HOMOLOG"/>
    <property type="match status" value="1"/>
</dbReference>